<sequence length="137" mass="14253">MRCDMPDMRIVVAVPLLLLTAACSTPPPATTSTDTPQPPATTAAPLQTTPAAATTIPPAAPAVKTCTVPNVVGLIHQTAQDTMQKAGLFFLTEEDASGQGRLLINDRNWKTTKQSAAAGTVVDCNTKILLSAEKIAD</sequence>
<dbReference type="EMBL" id="BNAR01000004">
    <property type="protein sequence ID" value="GHH39182.1"/>
    <property type="molecule type" value="Genomic_DNA"/>
</dbReference>
<feature type="region of interest" description="Disordered" evidence="1">
    <location>
        <begin position="26"/>
        <end position="46"/>
    </location>
</feature>
<evidence type="ECO:0000256" key="2">
    <source>
        <dbReference type="SAM" id="SignalP"/>
    </source>
</evidence>
<name>A0ABQ3MCB6_9PSEU</name>
<dbReference type="Gene3D" id="3.30.10.20">
    <property type="match status" value="1"/>
</dbReference>
<protein>
    <recommendedName>
        <fullName evidence="5">PASTA domain-containing protein</fullName>
    </recommendedName>
</protein>
<reference evidence="4" key="1">
    <citation type="journal article" date="2019" name="Int. J. Syst. Evol. Microbiol.">
        <title>The Global Catalogue of Microorganisms (GCM) 10K type strain sequencing project: providing services to taxonomists for standard genome sequencing and annotation.</title>
        <authorList>
            <consortium name="The Broad Institute Genomics Platform"/>
            <consortium name="The Broad Institute Genome Sequencing Center for Infectious Disease"/>
            <person name="Wu L."/>
            <person name="Ma J."/>
        </authorList>
    </citation>
    <scope>NUCLEOTIDE SEQUENCE [LARGE SCALE GENOMIC DNA]</scope>
    <source>
        <strain evidence="4">CGMCC 4.7367</strain>
    </source>
</reference>
<proteinExistence type="predicted"/>
<evidence type="ECO:0008006" key="5">
    <source>
        <dbReference type="Google" id="ProtNLM"/>
    </source>
</evidence>
<dbReference type="Proteomes" id="UP000605568">
    <property type="component" value="Unassembled WGS sequence"/>
</dbReference>
<comment type="caution">
    <text evidence="3">The sequence shown here is derived from an EMBL/GenBank/DDBJ whole genome shotgun (WGS) entry which is preliminary data.</text>
</comment>
<evidence type="ECO:0000256" key="1">
    <source>
        <dbReference type="SAM" id="MobiDB-lite"/>
    </source>
</evidence>
<organism evidence="3 4">
    <name type="scientific">Lentzea cavernae</name>
    <dbReference type="NCBI Taxonomy" id="2020703"/>
    <lineage>
        <taxon>Bacteria</taxon>
        <taxon>Bacillati</taxon>
        <taxon>Actinomycetota</taxon>
        <taxon>Actinomycetes</taxon>
        <taxon>Pseudonocardiales</taxon>
        <taxon>Pseudonocardiaceae</taxon>
        <taxon>Lentzea</taxon>
    </lineage>
</organism>
<accession>A0ABQ3MCB6</accession>
<evidence type="ECO:0000313" key="3">
    <source>
        <dbReference type="EMBL" id="GHH39182.1"/>
    </source>
</evidence>
<dbReference type="PROSITE" id="PS51257">
    <property type="entry name" value="PROKAR_LIPOPROTEIN"/>
    <property type="match status" value="1"/>
</dbReference>
<keyword evidence="2" id="KW-0732">Signal</keyword>
<feature type="signal peptide" evidence="2">
    <location>
        <begin position="1"/>
        <end position="29"/>
    </location>
</feature>
<gene>
    <name evidence="3" type="ORF">GCM10017774_30410</name>
</gene>
<evidence type="ECO:0000313" key="4">
    <source>
        <dbReference type="Proteomes" id="UP000605568"/>
    </source>
</evidence>
<feature type="chain" id="PRO_5047400734" description="PASTA domain-containing protein" evidence="2">
    <location>
        <begin position="30"/>
        <end position="137"/>
    </location>
</feature>
<keyword evidence="4" id="KW-1185">Reference proteome</keyword>